<dbReference type="SUPFAM" id="SSF109604">
    <property type="entry name" value="HD-domain/PDEase-like"/>
    <property type="match status" value="1"/>
</dbReference>
<evidence type="ECO:0000256" key="1">
    <source>
        <dbReference type="ARBA" id="ARBA00018672"/>
    </source>
</evidence>
<feature type="modified residue" description="4-aspartylphosphate" evidence="3">
    <location>
        <position position="68"/>
    </location>
</feature>
<name>A0AA43XIZ8_9CLOT</name>
<dbReference type="Pfam" id="PF00072">
    <property type="entry name" value="Response_reg"/>
    <property type="match status" value="1"/>
</dbReference>
<dbReference type="InterPro" id="IPR003607">
    <property type="entry name" value="HD/PDEase_dom"/>
</dbReference>
<dbReference type="Gene3D" id="3.30.450.20">
    <property type="entry name" value="PAS domain"/>
    <property type="match status" value="1"/>
</dbReference>
<dbReference type="InterPro" id="IPR037522">
    <property type="entry name" value="HD_GYP_dom"/>
</dbReference>
<dbReference type="AlphaFoldDB" id="A0AA43XIZ8"/>
<proteinExistence type="predicted"/>
<keyword evidence="8" id="KW-1185">Reference proteome</keyword>
<dbReference type="Proteomes" id="UP000449710">
    <property type="component" value="Unassembled WGS sequence"/>
</dbReference>
<dbReference type="CDD" id="cd00077">
    <property type="entry name" value="HDc"/>
    <property type="match status" value="1"/>
</dbReference>
<evidence type="ECO:0000259" key="5">
    <source>
        <dbReference type="PROSITE" id="PS50887"/>
    </source>
</evidence>
<dbReference type="PANTHER" id="PTHR45228">
    <property type="entry name" value="CYCLIC DI-GMP PHOSPHODIESTERASE TM_0186-RELATED"/>
    <property type="match status" value="1"/>
</dbReference>
<dbReference type="InterPro" id="IPR052020">
    <property type="entry name" value="Cyclic_di-GMP/3'3'-cGAMP_PDE"/>
</dbReference>
<evidence type="ECO:0000313" key="8">
    <source>
        <dbReference type="Proteomes" id="UP000449710"/>
    </source>
</evidence>
<reference evidence="7 8" key="1">
    <citation type="submission" date="2019-04" db="EMBL/GenBank/DDBJ databases">
        <title>Isachenkonia alkalipeptolytica gen. nov. sp. nov. a new anaerobic, alkiliphilic organothrophic bacterium capable to reduce synthesized ferrihydrite isolated from a soda lake.</title>
        <authorList>
            <person name="Toshchakov S.V."/>
            <person name="Zavarzina D.G."/>
            <person name="Zhilina T.N."/>
            <person name="Kostrikina N.A."/>
            <person name="Kublanov I.V."/>
        </authorList>
    </citation>
    <scope>NUCLEOTIDE SEQUENCE [LARGE SCALE GENOMIC DNA]</scope>
    <source>
        <strain evidence="7 8">Z-1701</strain>
    </source>
</reference>
<dbReference type="InterPro" id="IPR043128">
    <property type="entry name" value="Rev_trsase/Diguanyl_cyclase"/>
</dbReference>
<dbReference type="PROSITE" id="PS50887">
    <property type="entry name" value="GGDEF"/>
    <property type="match status" value="1"/>
</dbReference>
<dbReference type="InterPro" id="IPR000014">
    <property type="entry name" value="PAS"/>
</dbReference>
<dbReference type="InterPro" id="IPR035965">
    <property type="entry name" value="PAS-like_dom_sf"/>
</dbReference>
<keyword evidence="3" id="KW-0597">Phosphoprotein</keyword>
<dbReference type="InterPro" id="IPR029787">
    <property type="entry name" value="Nucleotide_cyclase"/>
</dbReference>
<dbReference type="CDD" id="cd17538">
    <property type="entry name" value="REC_D1_PleD-like"/>
    <property type="match status" value="1"/>
</dbReference>
<dbReference type="SUPFAM" id="SSF55073">
    <property type="entry name" value="Nucleotide cyclase"/>
    <property type="match status" value="1"/>
</dbReference>
<evidence type="ECO:0000256" key="2">
    <source>
        <dbReference type="ARBA" id="ARBA00024867"/>
    </source>
</evidence>
<dbReference type="PROSITE" id="PS51832">
    <property type="entry name" value="HD_GYP"/>
    <property type="match status" value="1"/>
</dbReference>
<dbReference type="Pfam" id="PF08448">
    <property type="entry name" value="PAS_4"/>
    <property type="match status" value="1"/>
</dbReference>
<evidence type="ECO:0000259" key="4">
    <source>
        <dbReference type="PROSITE" id="PS50110"/>
    </source>
</evidence>
<dbReference type="Gene3D" id="3.30.70.270">
    <property type="match status" value="1"/>
</dbReference>
<gene>
    <name evidence="7" type="ORF">ISALK_04035</name>
</gene>
<feature type="domain" description="HD-GYP" evidence="6">
    <location>
        <begin position="422"/>
        <end position="625"/>
    </location>
</feature>
<dbReference type="Pfam" id="PF00990">
    <property type="entry name" value="GGDEF"/>
    <property type="match status" value="1"/>
</dbReference>
<dbReference type="SMART" id="SM00448">
    <property type="entry name" value="REC"/>
    <property type="match status" value="1"/>
</dbReference>
<evidence type="ECO:0000256" key="3">
    <source>
        <dbReference type="PROSITE-ProRule" id="PRU00169"/>
    </source>
</evidence>
<feature type="domain" description="GGDEF" evidence="5">
    <location>
        <begin position="301"/>
        <end position="432"/>
    </location>
</feature>
<dbReference type="NCBIfam" id="TIGR00254">
    <property type="entry name" value="GGDEF"/>
    <property type="match status" value="1"/>
</dbReference>
<dbReference type="GO" id="GO:0000160">
    <property type="term" value="P:phosphorelay signal transduction system"/>
    <property type="evidence" value="ECO:0007669"/>
    <property type="project" value="InterPro"/>
</dbReference>
<dbReference type="Pfam" id="PF13487">
    <property type="entry name" value="HD_5"/>
    <property type="match status" value="1"/>
</dbReference>
<dbReference type="NCBIfam" id="TIGR00229">
    <property type="entry name" value="sensory_box"/>
    <property type="match status" value="1"/>
</dbReference>
<comment type="function">
    <text evidence="2">May play the central regulatory role in sporulation. It may be an element of the effector pathway responsible for the activation of sporulation genes in response to nutritional stress. Spo0A may act in concert with spo0H (a sigma factor) to control the expression of some genes that are critical to the sporulation process.</text>
</comment>
<dbReference type="SUPFAM" id="SSF55785">
    <property type="entry name" value="PYP-like sensor domain (PAS domain)"/>
    <property type="match status" value="1"/>
</dbReference>
<accession>A0AA43XIZ8</accession>
<evidence type="ECO:0000313" key="7">
    <source>
        <dbReference type="EMBL" id="NBG87663.1"/>
    </source>
</evidence>
<dbReference type="PANTHER" id="PTHR45228:SF1">
    <property type="entry name" value="CYCLIC DI-GMP PHOSPHODIESTERASE TM_0186"/>
    <property type="match status" value="1"/>
</dbReference>
<dbReference type="SMART" id="SM00267">
    <property type="entry name" value="GGDEF"/>
    <property type="match status" value="1"/>
</dbReference>
<dbReference type="Gene3D" id="1.10.3210.10">
    <property type="entry name" value="Hypothetical protein af1432"/>
    <property type="match status" value="1"/>
</dbReference>
<sequence>MMDQSFVLYIERKKYMKQQILVVDDNKINVKLLENMLSPEGPAIVTAFSGKEALEMAKTELPDVILLDIMMPDIDGYEVLRRLKSKEGTKDIPVIIITALSSKEDRIKGLKLGATDFILKPFSKEEVVLRVKNCLSLLETQKALRRTLDSQTLLLDHIDPMVWYLEDEKTLGKINQSFATFFYRTKEEVENTSLEVLLSKEEYQMVIDSNTRVFQSTCKTRENHEITNGFGDKRMLGVTKTPKISASGGVEYVICSAEDITEQNKKAKKMKHLTFHDALTNLYNRAYYEEELKRLDVKRNLPLSVITLDVNGLKLANDIFGHHTGDQLLLAAATVLREATREDDIIARWGGDEFVALLPATTKEDAQGIARRIAELTEKHSVGLIPLSLATGVATKERSIQEAQDIFKRAEDRMYRNKTHVKDDEDNLMLQRFLLKFYGIEYKDMQHSPELLEAGKLLGEALELDQPEQKRLELLIKYHDIGKIALPGEVLNKNKELTEAEWEQYKNHVEVGYRIANSFKGIGSIAEEILHHHEHFDGKGFPGKLQGKEIPYLARVLGVLDFYDGLRCRIYYPLEKDRYFKEGLSSERAAAELQQRSGTHFDPTIVRVFLEQVVPELKGSLKNRGLSERVMQ</sequence>
<dbReference type="EMBL" id="SUMG01000003">
    <property type="protein sequence ID" value="NBG87663.1"/>
    <property type="molecule type" value="Genomic_DNA"/>
</dbReference>
<dbReference type="CDD" id="cd01949">
    <property type="entry name" value="GGDEF"/>
    <property type="match status" value="1"/>
</dbReference>
<dbReference type="CDD" id="cd00130">
    <property type="entry name" value="PAS"/>
    <property type="match status" value="1"/>
</dbReference>
<feature type="domain" description="Response regulatory" evidence="4">
    <location>
        <begin position="19"/>
        <end position="135"/>
    </location>
</feature>
<dbReference type="InterPro" id="IPR000160">
    <property type="entry name" value="GGDEF_dom"/>
</dbReference>
<dbReference type="InterPro" id="IPR001789">
    <property type="entry name" value="Sig_transdc_resp-reg_receiver"/>
</dbReference>
<comment type="caution">
    <text evidence="7">The sequence shown here is derived from an EMBL/GenBank/DDBJ whole genome shotgun (WGS) entry which is preliminary data.</text>
</comment>
<dbReference type="SUPFAM" id="SSF52172">
    <property type="entry name" value="CheY-like"/>
    <property type="match status" value="1"/>
</dbReference>
<protein>
    <recommendedName>
        <fullName evidence="1">Stage 0 sporulation protein A homolog</fullName>
    </recommendedName>
</protein>
<dbReference type="InterPro" id="IPR011006">
    <property type="entry name" value="CheY-like_superfamily"/>
</dbReference>
<dbReference type="InterPro" id="IPR013656">
    <property type="entry name" value="PAS_4"/>
</dbReference>
<evidence type="ECO:0000259" key="6">
    <source>
        <dbReference type="PROSITE" id="PS51832"/>
    </source>
</evidence>
<dbReference type="Gene3D" id="3.40.50.2300">
    <property type="match status" value="1"/>
</dbReference>
<organism evidence="7 8">
    <name type="scientific">Isachenkonia alkalipeptolytica</name>
    <dbReference type="NCBI Taxonomy" id="2565777"/>
    <lineage>
        <taxon>Bacteria</taxon>
        <taxon>Bacillati</taxon>
        <taxon>Bacillota</taxon>
        <taxon>Clostridia</taxon>
        <taxon>Eubacteriales</taxon>
        <taxon>Clostridiaceae</taxon>
        <taxon>Isachenkonia</taxon>
    </lineage>
</organism>
<dbReference type="PROSITE" id="PS50110">
    <property type="entry name" value="RESPONSE_REGULATORY"/>
    <property type="match status" value="1"/>
</dbReference>